<evidence type="ECO:0000313" key="3">
    <source>
        <dbReference type="Proteomes" id="UP001058974"/>
    </source>
</evidence>
<dbReference type="GO" id="GO:0035267">
    <property type="term" value="C:NuA4 histone acetyltransferase complex"/>
    <property type="evidence" value="ECO:0007669"/>
    <property type="project" value="InterPro"/>
</dbReference>
<dbReference type="GO" id="GO:0000122">
    <property type="term" value="P:negative regulation of transcription by RNA polymerase II"/>
    <property type="evidence" value="ECO:0007669"/>
    <property type="project" value="TreeGrafter"/>
</dbReference>
<dbReference type="GO" id="GO:0003714">
    <property type="term" value="F:transcription corepressor activity"/>
    <property type="evidence" value="ECO:0007669"/>
    <property type="project" value="TreeGrafter"/>
</dbReference>
<evidence type="ECO:0000256" key="1">
    <source>
        <dbReference type="SAM" id="MobiDB-lite"/>
    </source>
</evidence>
<comment type="caution">
    <text evidence="2">The sequence shown here is derived from an EMBL/GenBank/DDBJ whole genome shotgun (WGS) entry which is preliminary data.</text>
</comment>
<sequence length="422" mass="47837">MKAPNSAEKSFPYETTQEDNDIKGGLAPLMPAVDWKIKPPSDKKVTWQWLPFKHSARKDDLQLSHWIHENLNSAAFSMMRILREWERAKESTWHGNQNVDKWVFAKILMKTCFEQKRLDVSSRAFERMDLYGSIMIVLPGHVNDPKMATLHLPLLLQQVKVVNGVPPSGDYSFAKYNMSVDITRYTDEEYEKYLANPVADRFPSSRTVEELKDRYYSVSRAILIARNPSSRDGAVDPLVKEPYNVSQEIKRKRALSLILSQTKRQERRDEEVLAEAKRISGLRIKVAGESKSVAASNSSADVTERASPNETVSLSNMQRRSAVLPSTITRDNLGSVNPTPRVPSITVCFEYLKLRNDIVTFTNLIGQIRRLQLQNEAANGSSFRDGSHGTLTHLHREEDLDWIPGKTDSGGNNRLVLLSPAM</sequence>
<dbReference type="AlphaFoldDB" id="A0A9D4WBD8"/>
<dbReference type="InterPro" id="IPR027109">
    <property type="entry name" value="Swc4/Dmap1"/>
</dbReference>
<reference evidence="2 3" key="1">
    <citation type="journal article" date="2022" name="Nat. Genet.">
        <title>Improved pea reference genome and pan-genome highlight genomic features and evolutionary characteristics.</title>
        <authorList>
            <person name="Yang T."/>
            <person name="Liu R."/>
            <person name="Luo Y."/>
            <person name="Hu S."/>
            <person name="Wang D."/>
            <person name="Wang C."/>
            <person name="Pandey M.K."/>
            <person name="Ge S."/>
            <person name="Xu Q."/>
            <person name="Li N."/>
            <person name="Li G."/>
            <person name="Huang Y."/>
            <person name="Saxena R.K."/>
            <person name="Ji Y."/>
            <person name="Li M."/>
            <person name="Yan X."/>
            <person name="He Y."/>
            <person name="Liu Y."/>
            <person name="Wang X."/>
            <person name="Xiang C."/>
            <person name="Varshney R.K."/>
            <person name="Ding H."/>
            <person name="Gao S."/>
            <person name="Zong X."/>
        </authorList>
    </citation>
    <scope>NUCLEOTIDE SEQUENCE [LARGE SCALE GENOMIC DNA]</scope>
    <source>
        <strain evidence="2 3">cv. Zhongwan 6</strain>
    </source>
</reference>
<evidence type="ECO:0000313" key="2">
    <source>
        <dbReference type="EMBL" id="KAI5398966.1"/>
    </source>
</evidence>
<organism evidence="2 3">
    <name type="scientific">Pisum sativum</name>
    <name type="common">Garden pea</name>
    <name type="synonym">Lathyrus oleraceus</name>
    <dbReference type="NCBI Taxonomy" id="3888"/>
    <lineage>
        <taxon>Eukaryota</taxon>
        <taxon>Viridiplantae</taxon>
        <taxon>Streptophyta</taxon>
        <taxon>Embryophyta</taxon>
        <taxon>Tracheophyta</taxon>
        <taxon>Spermatophyta</taxon>
        <taxon>Magnoliopsida</taxon>
        <taxon>eudicotyledons</taxon>
        <taxon>Gunneridae</taxon>
        <taxon>Pentapetalae</taxon>
        <taxon>rosids</taxon>
        <taxon>fabids</taxon>
        <taxon>Fabales</taxon>
        <taxon>Fabaceae</taxon>
        <taxon>Papilionoideae</taxon>
        <taxon>50 kb inversion clade</taxon>
        <taxon>NPAAA clade</taxon>
        <taxon>Hologalegina</taxon>
        <taxon>IRL clade</taxon>
        <taxon>Fabeae</taxon>
        <taxon>Lathyrus</taxon>
    </lineage>
</organism>
<proteinExistence type="predicted"/>
<name>A0A9D4WBD8_PEA</name>
<dbReference type="PANTHER" id="PTHR12855">
    <property type="entry name" value="DNA METHYLTRANSFERASE 1-ASSOCIATED PROTEIN 1 FAMILY MEMBER"/>
    <property type="match status" value="1"/>
</dbReference>
<dbReference type="Gramene" id="Psat06G0436600-T1">
    <property type="protein sequence ID" value="KAI5398966.1"/>
    <property type="gene ID" value="KIW84_064366"/>
</dbReference>
<dbReference type="GO" id="GO:0006338">
    <property type="term" value="P:chromatin remodeling"/>
    <property type="evidence" value="ECO:0007669"/>
    <property type="project" value="InterPro"/>
</dbReference>
<gene>
    <name evidence="2" type="ORF">KIW84_064366</name>
</gene>
<dbReference type="GO" id="GO:0000812">
    <property type="term" value="C:Swr1 complex"/>
    <property type="evidence" value="ECO:0007669"/>
    <property type="project" value="TreeGrafter"/>
</dbReference>
<protein>
    <submittedName>
        <fullName evidence="2">Uncharacterized protein</fullName>
    </submittedName>
</protein>
<dbReference type="PANTHER" id="PTHR12855:SF10">
    <property type="entry name" value="DNA METHYLTRANSFERASE 1-ASSOCIATED PROTEIN 1"/>
    <property type="match status" value="1"/>
</dbReference>
<accession>A0A9D4WBD8</accession>
<feature type="region of interest" description="Disordered" evidence="1">
    <location>
        <begin position="295"/>
        <end position="318"/>
    </location>
</feature>
<keyword evidence="3" id="KW-1185">Reference proteome</keyword>
<dbReference type="GO" id="GO:0006281">
    <property type="term" value="P:DNA repair"/>
    <property type="evidence" value="ECO:0007669"/>
    <property type="project" value="InterPro"/>
</dbReference>
<dbReference type="Proteomes" id="UP001058974">
    <property type="component" value="Chromosome 6"/>
</dbReference>
<dbReference type="EMBL" id="JAMSHJ010000006">
    <property type="protein sequence ID" value="KAI5398966.1"/>
    <property type="molecule type" value="Genomic_DNA"/>
</dbReference>